<dbReference type="OrthoDB" id="5599780at2759"/>
<feature type="region of interest" description="Disordered" evidence="1">
    <location>
        <begin position="255"/>
        <end position="295"/>
    </location>
</feature>
<reference evidence="2 3" key="1">
    <citation type="journal article" date="2018" name="MBio">
        <title>Comparative Genomics Reveals the Core Gene Toolbox for the Fungus-Insect Symbiosis.</title>
        <authorList>
            <person name="Wang Y."/>
            <person name="Stata M."/>
            <person name="Wang W."/>
            <person name="Stajich J.E."/>
            <person name="White M.M."/>
            <person name="Moncalvo J.M."/>
        </authorList>
    </citation>
    <scope>NUCLEOTIDE SEQUENCE [LARGE SCALE GENOMIC DNA]</scope>
    <source>
        <strain evidence="2 3">SWE-8-4</strain>
    </source>
</reference>
<comment type="caution">
    <text evidence="2">The sequence shown here is derived from an EMBL/GenBank/DDBJ whole genome shotgun (WGS) entry which is preliminary data.</text>
</comment>
<accession>A0A2T9YSY9</accession>
<name>A0A2T9YSY9_9FUNG</name>
<dbReference type="EMBL" id="MBFR01000056">
    <property type="protein sequence ID" value="PVU95463.1"/>
    <property type="molecule type" value="Genomic_DNA"/>
</dbReference>
<evidence type="ECO:0000256" key="1">
    <source>
        <dbReference type="SAM" id="MobiDB-lite"/>
    </source>
</evidence>
<sequence length="657" mass="75959">MATRSRKTGHIFPHKSWTAEEFDIVFKWLKVPDNRRIWNQSRVGGAELLSRYVSERVKGSYRGVRQIEHKVRDLYKRYNEFINQVQRFLCYLSILNRTSILMATRSRKTGHIFPHKSWTAEEFDIVFKWLKVPDNRRIWNQSRVGGAELLSRYVSERVKGSYRGVRQIEHKVRDLYKRYNEVKRWKDEAKSTGVNENELKTSAGGTRRPFQWYDQCDEVFGDTIAPQISMSTLENSPVIEKSFRRKSAVESDINFSSSNLDDNESHNKPAPPLNSYQKQLPENISREPSSYKSENEKNYMSLGNLLTKNDHNSAHSPFITYQYLPKTSNKDKNVSLFCKSKAYEQHGSMNTAQSSRTNEKNTKASSVSFLSDIPLIEQHKLESLSKTALHGLLQEKKPKPSYKPGEKPLIFKLNKLSKLKISPPKSGSPEITLNTSIPNVRNSPKESGYKTIESYLQREYTYSHQQFPLNPLNDHYQTHQDEQFKTGTIKYQNSYQSSSSVQQRTFSDEIKKNSSINPSQILTVDCRGYIPHQQFQSNSPTSIKQVKGDIQSSNTNISEVFGMYPHRNNYWNCLGSQNTKISPKVAKSSSFEPIAEQPPIIMAENVLNHWELEKITINNQQAIKLEETRSKAKVDELKLELQIVEAKLKLESLKHKK</sequence>
<protein>
    <submittedName>
        <fullName evidence="2">Uncharacterized protein</fullName>
    </submittedName>
</protein>
<organism evidence="2 3">
    <name type="scientific">Smittium simulii</name>
    <dbReference type="NCBI Taxonomy" id="133385"/>
    <lineage>
        <taxon>Eukaryota</taxon>
        <taxon>Fungi</taxon>
        <taxon>Fungi incertae sedis</taxon>
        <taxon>Zoopagomycota</taxon>
        <taxon>Kickxellomycotina</taxon>
        <taxon>Harpellomycetes</taxon>
        <taxon>Harpellales</taxon>
        <taxon>Legeriomycetaceae</taxon>
        <taxon>Smittium</taxon>
    </lineage>
</organism>
<evidence type="ECO:0000313" key="2">
    <source>
        <dbReference type="EMBL" id="PVU95463.1"/>
    </source>
</evidence>
<keyword evidence="3" id="KW-1185">Reference proteome</keyword>
<proteinExistence type="predicted"/>
<feature type="compositionally biased region" description="Polar residues" evidence="1">
    <location>
        <begin position="274"/>
        <end position="292"/>
    </location>
</feature>
<evidence type="ECO:0000313" key="3">
    <source>
        <dbReference type="Proteomes" id="UP000245383"/>
    </source>
</evidence>
<dbReference type="Proteomes" id="UP000245383">
    <property type="component" value="Unassembled WGS sequence"/>
</dbReference>
<dbReference type="AlphaFoldDB" id="A0A2T9YSY9"/>
<gene>
    <name evidence="2" type="ORF">BB561_001808</name>
</gene>
<feature type="region of interest" description="Disordered" evidence="1">
    <location>
        <begin position="422"/>
        <end position="445"/>
    </location>
</feature>
<feature type="compositionally biased region" description="Polar residues" evidence="1">
    <location>
        <begin position="431"/>
        <end position="442"/>
    </location>
</feature>